<keyword evidence="2" id="KW-0012">Acyltransferase</keyword>
<dbReference type="PROSITE" id="PS51186">
    <property type="entry name" value="GNAT"/>
    <property type="match status" value="1"/>
</dbReference>
<dbReference type="Pfam" id="PF00583">
    <property type="entry name" value="Acetyltransf_1"/>
    <property type="match status" value="1"/>
</dbReference>
<evidence type="ECO:0000259" key="1">
    <source>
        <dbReference type="PROSITE" id="PS51186"/>
    </source>
</evidence>
<accession>A0ABV6LC08</accession>
<organism evidence="2 3">
    <name type="scientific">Mucilaginibacter angelicae</name>
    <dbReference type="NCBI Taxonomy" id="869718"/>
    <lineage>
        <taxon>Bacteria</taxon>
        <taxon>Pseudomonadati</taxon>
        <taxon>Bacteroidota</taxon>
        <taxon>Sphingobacteriia</taxon>
        <taxon>Sphingobacteriales</taxon>
        <taxon>Sphingobacteriaceae</taxon>
        <taxon>Mucilaginibacter</taxon>
    </lineage>
</organism>
<dbReference type="EMBL" id="JBHLTS010000070">
    <property type="protein sequence ID" value="MFC0517012.1"/>
    <property type="molecule type" value="Genomic_DNA"/>
</dbReference>
<keyword evidence="3" id="KW-1185">Reference proteome</keyword>
<gene>
    <name evidence="2" type="ORF">ACFFGT_22575</name>
</gene>
<proteinExistence type="predicted"/>
<evidence type="ECO:0000313" key="3">
    <source>
        <dbReference type="Proteomes" id="UP001589828"/>
    </source>
</evidence>
<dbReference type="InterPro" id="IPR016181">
    <property type="entry name" value="Acyl_CoA_acyltransferase"/>
</dbReference>
<dbReference type="RefSeq" id="WP_377024776.1">
    <property type="nucleotide sequence ID" value="NZ_JBHLTS010000070.1"/>
</dbReference>
<protein>
    <submittedName>
        <fullName evidence="2">GNAT family N-acetyltransferase</fullName>
        <ecNumber evidence="2">2.3.1.-</ecNumber>
    </submittedName>
</protein>
<name>A0ABV6LC08_9SPHI</name>
<feature type="domain" description="N-acetyltransferase" evidence="1">
    <location>
        <begin position="6"/>
        <end position="143"/>
    </location>
</feature>
<reference evidence="2 3" key="1">
    <citation type="submission" date="2024-09" db="EMBL/GenBank/DDBJ databases">
        <authorList>
            <person name="Sun Q."/>
            <person name="Mori K."/>
        </authorList>
    </citation>
    <scope>NUCLEOTIDE SEQUENCE [LARGE SCALE GENOMIC DNA]</scope>
    <source>
        <strain evidence="2 3">NCAIM B.02415</strain>
    </source>
</reference>
<dbReference type="CDD" id="cd04301">
    <property type="entry name" value="NAT_SF"/>
    <property type="match status" value="1"/>
</dbReference>
<dbReference type="EC" id="2.3.1.-" evidence="2"/>
<dbReference type="Gene3D" id="3.40.630.30">
    <property type="match status" value="1"/>
</dbReference>
<comment type="caution">
    <text evidence="2">The sequence shown here is derived from an EMBL/GenBank/DDBJ whole genome shotgun (WGS) entry which is preliminary data.</text>
</comment>
<dbReference type="InterPro" id="IPR000182">
    <property type="entry name" value="GNAT_dom"/>
</dbReference>
<evidence type="ECO:0000313" key="2">
    <source>
        <dbReference type="EMBL" id="MFC0517012.1"/>
    </source>
</evidence>
<dbReference type="GO" id="GO:0016746">
    <property type="term" value="F:acyltransferase activity"/>
    <property type="evidence" value="ECO:0007669"/>
    <property type="project" value="UniProtKB-KW"/>
</dbReference>
<sequence length="143" mass="16468">MKSTNLHVRKFEEGDRGMLQELYLLCRIQTFYWVDGSSFRLDEFDVDTKDEEILVCEFDGIIAGFIAIWKPDAFIHHLYVDAAYRRKGIGKLLLATAIKTTDQKLTLKCLIKNGNALNFYRTLGWEVIDTGADDLGDYFLMSN</sequence>
<dbReference type="SUPFAM" id="SSF55729">
    <property type="entry name" value="Acyl-CoA N-acyltransferases (Nat)"/>
    <property type="match status" value="1"/>
</dbReference>
<keyword evidence="2" id="KW-0808">Transferase</keyword>
<dbReference type="Proteomes" id="UP001589828">
    <property type="component" value="Unassembled WGS sequence"/>
</dbReference>